<dbReference type="OrthoDB" id="335726at2"/>
<dbReference type="RefSeq" id="WP_042730416.1">
    <property type="nucleotide sequence ID" value="NZ_JXNZ01000118.1"/>
</dbReference>
<dbReference type="AlphaFoldDB" id="A0A0D0PJ76"/>
<evidence type="ECO:0000313" key="5">
    <source>
        <dbReference type="EMBL" id="KIQ58763.1"/>
    </source>
</evidence>
<dbReference type="CDD" id="cd05233">
    <property type="entry name" value="SDR_c"/>
    <property type="match status" value="1"/>
</dbReference>
<dbReference type="SUPFAM" id="SSF51735">
    <property type="entry name" value="NAD(P)-binding Rossmann-fold domains"/>
    <property type="match status" value="1"/>
</dbReference>
<dbReference type="Pfam" id="PF00106">
    <property type="entry name" value="adh_short"/>
    <property type="match status" value="1"/>
</dbReference>
<reference evidence="5 6" key="1">
    <citation type="submission" date="2015-01" db="EMBL/GenBank/DDBJ databases">
        <title>Draft Genome Sequence of the Biocontrol and Plant Growth-Promoting Rhizobacteria (PGPR) Pseudomonas fluorescens UM270.</title>
        <authorList>
            <person name="Hernandez-Salmeron J.E."/>
            <person name="Santoyo G."/>
            <person name="Moreno-Hagelsieb G."/>
            <person name="Hernandez-Leon R."/>
        </authorList>
    </citation>
    <scope>NUCLEOTIDE SEQUENCE [LARGE SCALE GENOMIC DNA]</scope>
    <source>
        <strain evidence="5 6">UM270</strain>
    </source>
</reference>
<proteinExistence type="inferred from homology"/>
<dbReference type="Gene3D" id="3.40.50.720">
    <property type="entry name" value="NAD(P)-binding Rossmann-like Domain"/>
    <property type="match status" value="1"/>
</dbReference>
<organism evidence="5 6">
    <name type="scientific">Pseudomonas fluorescens</name>
    <dbReference type="NCBI Taxonomy" id="294"/>
    <lineage>
        <taxon>Bacteria</taxon>
        <taxon>Pseudomonadati</taxon>
        <taxon>Pseudomonadota</taxon>
        <taxon>Gammaproteobacteria</taxon>
        <taxon>Pseudomonadales</taxon>
        <taxon>Pseudomonadaceae</taxon>
        <taxon>Pseudomonas</taxon>
    </lineage>
</organism>
<name>A0A0D0PJ76_PSEFL</name>
<comment type="similarity">
    <text evidence="1">Belongs to the short-chain dehydrogenases/reductases (SDR) family.</text>
</comment>
<evidence type="ECO:0000256" key="2">
    <source>
        <dbReference type="ARBA" id="ARBA00022857"/>
    </source>
</evidence>
<dbReference type="Proteomes" id="UP000032101">
    <property type="component" value="Unassembled WGS sequence"/>
</dbReference>
<feature type="region of interest" description="Disordered" evidence="4">
    <location>
        <begin position="234"/>
        <end position="256"/>
    </location>
</feature>
<dbReference type="PRINTS" id="PR00081">
    <property type="entry name" value="GDHRDH"/>
</dbReference>
<comment type="caution">
    <text evidence="5">The sequence shown here is derived from an EMBL/GenBank/DDBJ whole genome shotgun (WGS) entry which is preliminary data.</text>
</comment>
<dbReference type="InterPro" id="IPR002347">
    <property type="entry name" value="SDR_fam"/>
</dbReference>
<evidence type="ECO:0000313" key="6">
    <source>
        <dbReference type="Proteomes" id="UP000032101"/>
    </source>
</evidence>
<dbReference type="InterPro" id="IPR052178">
    <property type="entry name" value="Sec_Metab_Biosynth_SDR"/>
</dbReference>
<accession>A0A0D0PJ76</accession>
<evidence type="ECO:0000256" key="1">
    <source>
        <dbReference type="ARBA" id="ARBA00006484"/>
    </source>
</evidence>
<dbReference type="GO" id="GO:0016491">
    <property type="term" value="F:oxidoreductase activity"/>
    <property type="evidence" value="ECO:0007669"/>
    <property type="project" value="UniProtKB-KW"/>
</dbReference>
<dbReference type="PANTHER" id="PTHR43618">
    <property type="entry name" value="7-ALPHA-HYDROXYSTEROID DEHYDROGENASE"/>
    <property type="match status" value="1"/>
</dbReference>
<sequence length="256" mass="26584">MDRSSLPRYWLTGAGNGIGAALAEAILETGARVAVSACSAQACEALSARYPGQVLAVPGNLSDSQTVREIGETIARQWGALDRVILNAGTAEYVHGQPLEQTMIEHIVRSNLLAASFCIETARPLLGAGSYPHLVGLTSPVTYLTSLQAAGGSSLRELFETARQTLVAEGTDVTLVTPGVDSASLSVDDCFPKPAHWSAGDAATYLLGQLAERPAEVTLSVSSVSSLWPLSTAANGRQAQAAPGDSTNRSPIKGQP</sequence>
<gene>
    <name evidence="5" type="ORF">RL74_14140</name>
</gene>
<evidence type="ECO:0000256" key="4">
    <source>
        <dbReference type="SAM" id="MobiDB-lite"/>
    </source>
</evidence>
<dbReference type="PATRIC" id="fig|294.124.peg.2914"/>
<dbReference type="EMBL" id="JXNZ01000118">
    <property type="protein sequence ID" value="KIQ58763.1"/>
    <property type="molecule type" value="Genomic_DNA"/>
</dbReference>
<keyword evidence="3" id="KW-0560">Oxidoreductase</keyword>
<protein>
    <submittedName>
        <fullName evidence="5">Short-chain dehydrogenase</fullName>
    </submittedName>
</protein>
<dbReference type="InterPro" id="IPR036291">
    <property type="entry name" value="NAD(P)-bd_dom_sf"/>
</dbReference>
<dbReference type="PANTHER" id="PTHR43618:SF8">
    <property type="entry name" value="7ALPHA-HYDROXYSTEROID DEHYDROGENASE"/>
    <property type="match status" value="1"/>
</dbReference>
<keyword evidence="2" id="KW-0521">NADP</keyword>
<evidence type="ECO:0000256" key="3">
    <source>
        <dbReference type="ARBA" id="ARBA00023002"/>
    </source>
</evidence>